<evidence type="ECO:0000313" key="2">
    <source>
        <dbReference type="EnsemblMetazoa" id="SMAR005143-PA"/>
    </source>
</evidence>
<dbReference type="HOGENOM" id="CLU_002040_1_0_1"/>
<dbReference type="PROSITE" id="PS51065">
    <property type="entry name" value="NHR"/>
    <property type="match status" value="6"/>
</dbReference>
<dbReference type="CDD" id="cd12887">
    <property type="entry name" value="SPRY_NHR_like"/>
    <property type="match status" value="6"/>
</dbReference>
<dbReference type="InterPro" id="IPR043136">
    <property type="entry name" value="B30.2/SPRY_sf"/>
</dbReference>
<dbReference type="Gene3D" id="2.60.120.920">
    <property type="match status" value="6"/>
</dbReference>
<protein>
    <recommendedName>
        <fullName evidence="1">NHR domain-containing protein</fullName>
    </recommendedName>
</protein>
<feature type="domain" description="NHR" evidence="1">
    <location>
        <begin position="441"/>
        <end position="607"/>
    </location>
</feature>
<dbReference type="OMA" id="VMTHRSL"/>
<dbReference type="PANTHER" id="PTHR12429">
    <property type="entry name" value="NEURALIZED"/>
    <property type="match status" value="1"/>
</dbReference>
<dbReference type="InterPro" id="IPR006573">
    <property type="entry name" value="NHR_dom"/>
</dbReference>
<feature type="domain" description="NHR" evidence="1">
    <location>
        <begin position="1036"/>
        <end position="1199"/>
    </location>
</feature>
<reference evidence="3" key="1">
    <citation type="submission" date="2011-05" db="EMBL/GenBank/DDBJ databases">
        <authorList>
            <person name="Richards S.R."/>
            <person name="Qu J."/>
            <person name="Jiang H."/>
            <person name="Jhangiani S.N."/>
            <person name="Agravi P."/>
            <person name="Goodspeed R."/>
            <person name="Gross S."/>
            <person name="Mandapat C."/>
            <person name="Jackson L."/>
            <person name="Mathew T."/>
            <person name="Pu L."/>
            <person name="Thornton R."/>
            <person name="Saada N."/>
            <person name="Wilczek-Boney K.B."/>
            <person name="Lee S."/>
            <person name="Kovar C."/>
            <person name="Wu Y."/>
            <person name="Scherer S.E."/>
            <person name="Worley K.C."/>
            <person name="Muzny D.M."/>
            <person name="Gibbs R."/>
        </authorList>
    </citation>
    <scope>NUCLEOTIDE SEQUENCE</scope>
    <source>
        <strain evidence="3">Brora</strain>
    </source>
</reference>
<evidence type="ECO:0000259" key="1">
    <source>
        <dbReference type="PROSITE" id="PS51065"/>
    </source>
</evidence>
<reference evidence="2" key="2">
    <citation type="submission" date="2015-02" db="UniProtKB">
        <authorList>
            <consortium name="EnsemblMetazoa"/>
        </authorList>
    </citation>
    <scope>IDENTIFICATION</scope>
</reference>
<dbReference type="InterPro" id="IPR013320">
    <property type="entry name" value="ConA-like_dom_sf"/>
</dbReference>
<dbReference type="EMBL" id="JH431581">
    <property type="status" value="NOT_ANNOTATED_CDS"/>
    <property type="molecule type" value="Genomic_DNA"/>
</dbReference>
<dbReference type="FunFam" id="2.60.120.920:FF:000014">
    <property type="entry name" value="neuralized-like protein 4 isoform X2"/>
    <property type="match status" value="1"/>
</dbReference>
<dbReference type="FunFam" id="2.60.120.920:FF:000001">
    <property type="entry name" value="neuralized-like protein 4 isoform X1"/>
    <property type="match status" value="5"/>
</dbReference>
<feature type="domain" description="NHR" evidence="1">
    <location>
        <begin position="626"/>
        <end position="792"/>
    </location>
</feature>
<dbReference type="Proteomes" id="UP000014500">
    <property type="component" value="Unassembled WGS sequence"/>
</dbReference>
<dbReference type="STRING" id="126957.T1IVE5"/>
<accession>T1IVE5</accession>
<dbReference type="Pfam" id="PF07177">
    <property type="entry name" value="Neuralized"/>
    <property type="match status" value="6"/>
</dbReference>
<keyword evidence="3" id="KW-1185">Reference proteome</keyword>
<organism evidence="2 3">
    <name type="scientific">Strigamia maritima</name>
    <name type="common">European centipede</name>
    <name type="synonym">Geophilus maritimus</name>
    <dbReference type="NCBI Taxonomy" id="126957"/>
    <lineage>
        <taxon>Eukaryota</taxon>
        <taxon>Metazoa</taxon>
        <taxon>Ecdysozoa</taxon>
        <taxon>Arthropoda</taxon>
        <taxon>Myriapoda</taxon>
        <taxon>Chilopoda</taxon>
        <taxon>Pleurostigmophora</taxon>
        <taxon>Geophilomorpha</taxon>
        <taxon>Linotaeniidae</taxon>
        <taxon>Strigamia</taxon>
    </lineage>
</organism>
<proteinExistence type="predicted"/>
<feature type="domain" description="NHR" evidence="1">
    <location>
        <begin position="821"/>
        <end position="991"/>
    </location>
</feature>
<dbReference type="InterPro" id="IPR037962">
    <property type="entry name" value="Neuralized"/>
</dbReference>
<dbReference type="PANTHER" id="PTHR12429:SF14">
    <property type="entry name" value="NEURALIZED-LIKE PROTEIN 4"/>
    <property type="match status" value="1"/>
</dbReference>
<sequence>MAVMFHHRTGALVTLSNNNCTAQRNHPAQEFNNGLVLSVEPLKDNILFEVRLDKKINSWSGSIEIGVTTSDPNILDFPSSATDLRDGSWIMSGSSVLCDGRSIIEEYGYDLDKLQENDRVGVMRTSQGDLVFFVNGISQGIAASNIPPTVFAVIDMYGKCAQVTSVNSGIESRLLTNEIVNENTVASSNLNHVANNISSNADRLRFHDHCGSLVKLSERNRTAERRRPLDEFNNGVVMTHRSLRDNELFEIRIDRLVDKWSGSIEVGITTHNPATLEFPATMTNMRSGTQQEGEGFFNGTIMMSGCGILTNGKGTRREYGEYNLDELVEGDKIGLMRKSNGNLHYYINNVDQGVAAVMVPQTVYGVVDLYGMTIQVTIVNPDEESIDHDLINRHNNNTFLRDFELLNGLNGTYIGYSFLLLIFYNIVYITKDDAIDNEADRLLFHPRCGNHATVLCGGRTAYRPNAIEDFNNAVVLTNRPLHTNELFEVVLENVVSKWAGSIEIGVTTHTPLELEFPATMTNVRSGTWMMTGNGIMHNGTTIIDEYGQSLDRLKVTDRVGVIRKDNGTLHFYVNGIDQGSAASNVPERVYGVIDLYGQAAQATLLDERDLPLSLPSNAVSATSVNELRFHHLHGRNIRISLDGLTASRPNAYGEFNDSIVMSNRPLQDDQVFEVIIEKMVDRWSGSIEAGVTAIKPEELEFPNTMTDIDYDTWMLSGSTVMQDGATVRNGYKCDLDSIGTGARVGMARHSDGTLHYYINGEEQGVACTDIPSNIYAVIDLYGQCAQVSIVPSSCGGLVQNELNAAISCPSSQAQALTAGRSETTHQLSLCYGKNIVLRDNNSTACRIRNFNHGLLFSALPLETEELFEVRIDQIARQWSGSLHIGLTTLSVSDTFSMSLLPSCAFELGGDTWLIAGSQVFKNNMLTKDNYGPSLHKLEVNDRIGIKRCSDLTMHITINGEDLGCAASYIPKKIFAVIDLYGAVEAVSVTSRCKQRSATSNDVLSNSCQLGLSSEVCSVDSIEAEIKPLHNKEQTNSLEFYNRHGRNIQLSNHNLTASRSASYNQGIVVCRNSLVRGQLFQIRIERLNSRWTSSLIIGVVAVCPDIINFPLTALGLKKSSWVICSDCVFHNGVKVRGQYGPNLDTLQIYHVVGILVDTQNRLHLYVNGVDQGVAAQDIPLQCYAVADLYGQCEQIVIINGEGSSYETDYREKADIDDGVKEKIYQPITNDQLIMKNCQYKNLCRRFKAVLGIPEAYFQSENNYTCYCEICHKIRGEELYHKKGDPPKDFALPFGWCKFALKSPHKADNAALVDKWHVAFHGTKLGEIRKILDFGELLLPSEIGLETSLQSLSQKNKDSDGDGTQIYFSPTIRYAGHVMFAPNHEFTDPKTKRLLHTHVAFQILVRPGSYKIGPQRIGAREPIDSHFSNSDVEWFTKEKGATVLNALLIKIDGF</sequence>
<feature type="domain" description="NHR" evidence="1">
    <location>
        <begin position="203"/>
        <end position="381"/>
    </location>
</feature>
<name>T1IVE5_STRMM</name>
<dbReference type="PhylomeDB" id="T1IVE5"/>
<feature type="domain" description="NHR" evidence="1">
    <location>
        <begin position="2"/>
        <end position="168"/>
    </location>
</feature>
<dbReference type="GO" id="GO:0061630">
    <property type="term" value="F:ubiquitin protein ligase activity"/>
    <property type="evidence" value="ECO:0007669"/>
    <property type="project" value="TreeGrafter"/>
</dbReference>
<dbReference type="eggNOG" id="KOG4625">
    <property type="taxonomic scope" value="Eukaryota"/>
</dbReference>
<dbReference type="SUPFAM" id="SSF49899">
    <property type="entry name" value="Concanavalin A-like lectins/glucanases"/>
    <property type="match status" value="3"/>
</dbReference>
<evidence type="ECO:0000313" key="3">
    <source>
        <dbReference type="Proteomes" id="UP000014500"/>
    </source>
</evidence>
<dbReference type="SMART" id="SM00588">
    <property type="entry name" value="NEUZ"/>
    <property type="match status" value="6"/>
</dbReference>
<dbReference type="EnsemblMetazoa" id="SMAR005143-RA">
    <property type="protein sequence ID" value="SMAR005143-PA"/>
    <property type="gene ID" value="SMAR005143"/>
</dbReference>